<accession>A0A1H0M4B3</accession>
<keyword evidence="1" id="KW-1133">Transmembrane helix</keyword>
<protein>
    <submittedName>
        <fullName evidence="2">Uncharacterized protein</fullName>
    </submittedName>
</protein>
<evidence type="ECO:0000313" key="2">
    <source>
        <dbReference type="EMBL" id="SDO74980.1"/>
    </source>
</evidence>
<sequence length="36" mass="4269">MVEYFPKNVTNIYVKSEEIIWLAYFFIVPLYGGARP</sequence>
<evidence type="ECO:0000256" key="1">
    <source>
        <dbReference type="SAM" id="Phobius"/>
    </source>
</evidence>
<dbReference type="EMBL" id="FNIZ01000007">
    <property type="protein sequence ID" value="SDO74980.1"/>
    <property type="molecule type" value="Genomic_DNA"/>
</dbReference>
<feature type="transmembrane region" description="Helical" evidence="1">
    <location>
        <begin position="12"/>
        <end position="32"/>
    </location>
</feature>
<proteinExistence type="predicted"/>
<dbReference type="AlphaFoldDB" id="A0A1H0M4B3"/>
<dbReference type="Proteomes" id="UP000198860">
    <property type="component" value="Unassembled WGS sequence"/>
</dbReference>
<name>A0A1H0M4B3_HALAD</name>
<organism evidence="2 3">
    <name type="scientific">Halobacillus aidingensis</name>
    <dbReference type="NCBI Taxonomy" id="240303"/>
    <lineage>
        <taxon>Bacteria</taxon>
        <taxon>Bacillati</taxon>
        <taxon>Bacillota</taxon>
        <taxon>Bacilli</taxon>
        <taxon>Bacillales</taxon>
        <taxon>Bacillaceae</taxon>
        <taxon>Halobacillus</taxon>
    </lineage>
</organism>
<reference evidence="3" key="1">
    <citation type="submission" date="2016-10" db="EMBL/GenBank/DDBJ databases">
        <authorList>
            <person name="Varghese N."/>
            <person name="Submissions S."/>
        </authorList>
    </citation>
    <scope>NUCLEOTIDE SEQUENCE [LARGE SCALE GENOMIC DNA]</scope>
    <source>
        <strain evidence="3">CGMCC 1.3703</strain>
    </source>
</reference>
<keyword evidence="3" id="KW-1185">Reference proteome</keyword>
<keyword evidence="1" id="KW-0812">Transmembrane</keyword>
<gene>
    <name evidence="2" type="ORF">SAMN05421677_107212</name>
</gene>
<keyword evidence="1" id="KW-0472">Membrane</keyword>
<evidence type="ECO:0000313" key="3">
    <source>
        <dbReference type="Proteomes" id="UP000198860"/>
    </source>
</evidence>